<sequence length="91" mass="10851">MLLLGISNWMFISSIKMLHKFQVKQLSYQLSFLFFSASKRVDSNTYMMTKKKKKVQRIHCSKSTQQLMSCLLNKDKRMSWLNSFTQVKDLF</sequence>
<proteinExistence type="predicted"/>
<reference evidence="1" key="1">
    <citation type="submission" date="2015-12" db="EMBL/GenBank/DDBJ databases">
        <title>Gene expression during late stages of embryo sac development: a critical building block for successful pollen-pistil interactions.</title>
        <authorList>
            <person name="Liu Y."/>
            <person name="Joly V."/>
            <person name="Sabar M."/>
            <person name="Matton D.P."/>
        </authorList>
    </citation>
    <scope>NUCLEOTIDE SEQUENCE</scope>
</reference>
<evidence type="ECO:0000313" key="1">
    <source>
        <dbReference type="EMBL" id="JAP22628.1"/>
    </source>
</evidence>
<organism evidence="1">
    <name type="scientific">Solanum chacoense</name>
    <name type="common">Chaco potato</name>
    <dbReference type="NCBI Taxonomy" id="4108"/>
    <lineage>
        <taxon>Eukaryota</taxon>
        <taxon>Viridiplantae</taxon>
        <taxon>Streptophyta</taxon>
        <taxon>Embryophyta</taxon>
        <taxon>Tracheophyta</taxon>
        <taxon>Spermatophyta</taxon>
        <taxon>Magnoliopsida</taxon>
        <taxon>eudicotyledons</taxon>
        <taxon>Gunneridae</taxon>
        <taxon>Pentapetalae</taxon>
        <taxon>asterids</taxon>
        <taxon>lamiids</taxon>
        <taxon>Solanales</taxon>
        <taxon>Solanaceae</taxon>
        <taxon>Solanoideae</taxon>
        <taxon>Solaneae</taxon>
        <taxon>Solanum</taxon>
    </lineage>
</organism>
<dbReference type="AlphaFoldDB" id="A0A0V0HQU8"/>
<accession>A0A0V0HQU8</accession>
<name>A0A0V0HQU8_SOLCH</name>
<dbReference type="EMBL" id="GEDG01016362">
    <property type="protein sequence ID" value="JAP22628.1"/>
    <property type="molecule type" value="Transcribed_RNA"/>
</dbReference>
<protein>
    <submittedName>
        <fullName evidence="1">Putative ovule protein</fullName>
    </submittedName>
</protein>